<name>A0ACC1TMJ0_9AGAR</name>
<organism evidence="1 2">
    <name type="scientific">Lentinula aff. lateritia</name>
    <dbReference type="NCBI Taxonomy" id="2804960"/>
    <lineage>
        <taxon>Eukaryota</taxon>
        <taxon>Fungi</taxon>
        <taxon>Dikarya</taxon>
        <taxon>Basidiomycota</taxon>
        <taxon>Agaricomycotina</taxon>
        <taxon>Agaricomycetes</taxon>
        <taxon>Agaricomycetidae</taxon>
        <taxon>Agaricales</taxon>
        <taxon>Marasmiineae</taxon>
        <taxon>Omphalotaceae</taxon>
        <taxon>Lentinula</taxon>
    </lineage>
</organism>
<accession>A0ACC1TMJ0</accession>
<sequence>MSARTPFIPNNSRPAPRAAHTKDDSVLTPARDASFTPDLSNPLHADMLKSTFQVPSSIKDSDLSDHNSSAGKNASKSTNLNGLFRTSSGSQGSLNLSGRKSNANQTNSTSTESPSLLATAKALSIRREQAGTPSVFAPKPLNAVSAADLLSSSSFKTPALPNSSVTNLLVKSEAHISNGNEENPHPASQYKLGNAPPQRVLLHNDDSTRTVPTSMAGLIPKHGRRDHDRGTKKRGRIELDADDDMMYANHMDPGPAKRYKTNAPMQVGIDTRSYMVEEDVGRLPHVQSRFSPQLLSSPIERSESPQMTRHGPHDYQSHTSPSEHHALGFDQHQHQYLPGMSRDLRGNGEEDGDGDSGIGPPSLSNGSHASIGMGGDALDKLLGCQADAYIEDHMQKYEQLTTKWKECSMEEWVKGADDEEIMVKYSKILDFVKNHMTTKLKLFTSFDKQLETHDSVLNNRAKVLEGVKSKLVAQSGSILA</sequence>
<proteinExistence type="predicted"/>
<reference evidence="1" key="1">
    <citation type="submission" date="2022-09" db="EMBL/GenBank/DDBJ databases">
        <title>A Global Phylogenomic Analysis of the Shiitake Genus Lentinula.</title>
        <authorList>
            <consortium name="DOE Joint Genome Institute"/>
            <person name="Sierra-Patev S."/>
            <person name="Min B."/>
            <person name="Naranjo-Ortiz M."/>
            <person name="Looney B."/>
            <person name="Konkel Z."/>
            <person name="Slot J.C."/>
            <person name="Sakamoto Y."/>
            <person name="Steenwyk J.L."/>
            <person name="Rokas A."/>
            <person name="Carro J."/>
            <person name="Camarero S."/>
            <person name="Ferreira P."/>
            <person name="Molpeceres G."/>
            <person name="Ruiz-Duenas F.J."/>
            <person name="Serrano A."/>
            <person name="Henrissat B."/>
            <person name="Drula E."/>
            <person name="Hughes K.W."/>
            <person name="Mata J.L."/>
            <person name="Ishikawa N.K."/>
            <person name="Vargas-Isla R."/>
            <person name="Ushijima S."/>
            <person name="Smith C.A."/>
            <person name="Ahrendt S."/>
            <person name="Andreopoulos W."/>
            <person name="He G."/>
            <person name="Labutti K."/>
            <person name="Lipzen A."/>
            <person name="Ng V."/>
            <person name="Riley R."/>
            <person name="Sandor L."/>
            <person name="Barry K."/>
            <person name="Martinez A.T."/>
            <person name="Xiao Y."/>
            <person name="Gibbons J.G."/>
            <person name="Terashima K."/>
            <person name="Grigoriev I.V."/>
            <person name="Hibbett D.S."/>
        </authorList>
    </citation>
    <scope>NUCLEOTIDE SEQUENCE</scope>
    <source>
        <strain evidence="1">TMI1499</strain>
    </source>
</reference>
<dbReference type="Proteomes" id="UP001163835">
    <property type="component" value="Unassembled WGS sequence"/>
</dbReference>
<keyword evidence="2" id="KW-1185">Reference proteome</keyword>
<comment type="caution">
    <text evidence="1">The sequence shown here is derived from an EMBL/GenBank/DDBJ whole genome shotgun (WGS) entry which is preliminary data.</text>
</comment>
<gene>
    <name evidence="1" type="ORF">F5876DRAFT_69366</name>
</gene>
<protein>
    <submittedName>
        <fullName evidence="1">Uncharacterized protein</fullName>
    </submittedName>
</protein>
<dbReference type="EMBL" id="MU795503">
    <property type="protein sequence ID" value="KAJ3805939.1"/>
    <property type="molecule type" value="Genomic_DNA"/>
</dbReference>
<evidence type="ECO:0000313" key="2">
    <source>
        <dbReference type="Proteomes" id="UP001163835"/>
    </source>
</evidence>
<evidence type="ECO:0000313" key="1">
    <source>
        <dbReference type="EMBL" id="KAJ3805939.1"/>
    </source>
</evidence>